<evidence type="ECO:0000313" key="2">
    <source>
        <dbReference type="Proteomes" id="UP000530514"/>
    </source>
</evidence>
<protein>
    <submittedName>
        <fullName evidence="1">DUF669 domain-containing protein</fullName>
    </submittedName>
</protein>
<dbReference type="RefSeq" id="WP_033099974.1">
    <property type="nucleotide sequence ID" value="NZ_JACEIP010000022.1"/>
</dbReference>
<keyword evidence="2" id="KW-1185">Reference proteome</keyword>
<reference evidence="1 2" key="1">
    <citation type="submission" date="2020-07" db="EMBL/GenBank/DDBJ databases">
        <authorList>
            <person name="Feng H."/>
        </authorList>
    </citation>
    <scope>NUCLEOTIDE SEQUENCE [LARGE SCALE GENOMIC DNA]</scope>
    <source>
        <strain evidence="2">s-11</strain>
    </source>
</reference>
<organism evidence="1 2">
    <name type="scientific">Thermoactinomyces daqus</name>
    <dbReference type="NCBI Taxonomy" id="1329516"/>
    <lineage>
        <taxon>Bacteria</taxon>
        <taxon>Bacillati</taxon>
        <taxon>Bacillota</taxon>
        <taxon>Bacilli</taxon>
        <taxon>Bacillales</taxon>
        <taxon>Thermoactinomycetaceae</taxon>
        <taxon>Thermoactinomyces</taxon>
    </lineage>
</organism>
<dbReference type="InterPro" id="IPR007731">
    <property type="entry name" value="DUF669"/>
</dbReference>
<dbReference type="EMBL" id="JACEIP010000022">
    <property type="protein sequence ID" value="MBA4543821.1"/>
    <property type="molecule type" value="Genomic_DNA"/>
</dbReference>
<evidence type="ECO:0000313" key="1">
    <source>
        <dbReference type="EMBL" id="MBA4543821.1"/>
    </source>
</evidence>
<dbReference type="AlphaFoldDB" id="A0A7W1XBZ2"/>
<gene>
    <name evidence="1" type="ORF">H1164_13080</name>
</gene>
<dbReference type="Proteomes" id="UP000530514">
    <property type="component" value="Unassembled WGS sequence"/>
</dbReference>
<name>A0A7W1XBZ2_9BACL</name>
<proteinExistence type="predicted"/>
<dbReference type="OrthoDB" id="2861374at2"/>
<accession>A0A7W1XBZ2</accession>
<sequence>MGLKEYFAQFDEQFIKAEVTEVKRGPLPDGEYKVQVEAFTMARSRKGNPQLQWELQIIDGEYKGRTINKYNGFDTPEKLGYLKVDLLKAGLKITKLSDLADKMGDMFGKKLLITVKQNGDYRNVYIEKELDESNQVEQTIDFKEDDLPF</sequence>
<comment type="caution">
    <text evidence="1">The sequence shown here is derived from an EMBL/GenBank/DDBJ whole genome shotgun (WGS) entry which is preliminary data.</text>
</comment>
<dbReference type="Pfam" id="PF05037">
    <property type="entry name" value="DUF669"/>
    <property type="match status" value="1"/>
</dbReference>